<evidence type="ECO:0000256" key="6">
    <source>
        <dbReference type="ARBA" id="ARBA00022840"/>
    </source>
</evidence>
<dbReference type="EC" id="2.7.11.1" evidence="1"/>
<protein>
    <recommendedName>
        <fullName evidence="1">non-specific serine/threonine protein kinase</fullName>
        <ecNumber evidence="1">2.7.11.1</ecNumber>
    </recommendedName>
</protein>
<dbReference type="SMART" id="SM00220">
    <property type="entry name" value="S_TKc"/>
    <property type="match status" value="1"/>
</dbReference>
<dbReference type="GO" id="GO:0005524">
    <property type="term" value="F:ATP binding"/>
    <property type="evidence" value="ECO:0007669"/>
    <property type="project" value="UniProtKB-KW"/>
</dbReference>
<evidence type="ECO:0000256" key="5">
    <source>
        <dbReference type="ARBA" id="ARBA00022777"/>
    </source>
</evidence>
<evidence type="ECO:0000259" key="7">
    <source>
        <dbReference type="PROSITE" id="PS50011"/>
    </source>
</evidence>
<accession>A0A0B1SFF0</accession>
<dbReference type="PROSITE" id="PS50011">
    <property type="entry name" value="PROTEIN_KINASE_DOM"/>
    <property type="match status" value="1"/>
</dbReference>
<keyword evidence="9" id="KW-1185">Reference proteome</keyword>
<reference evidence="8 9" key="1">
    <citation type="submission" date="2014-03" db="EMBL/GenBank/DDBJ databases">
        <title>Draft genome of the hookworm Oesophagostomum dentatum.</title>
        <authorList>
            <person name="Mitreva M."/>
        </authorList>
    </citation>
    <scope>NUCLEOTIDE SEQUENCE [LARGE SCALE GENOMIC DNA]</scope>
    <source>
        <strain evidence="8 9">OD-Hann</strain>
    </source>
</reference>
<evidence type="ECO:0000256" key="2">
    <source>
        <dbReference type="ARBA" id="ARBA00022527"/>
    </source>
</evidence>
<dbReference type="EMBL" id="KN583814">
    <property type="protein sequence ID" value="KHJ81950.1"/>
    <property type="molecule type" value="Genomic_DNA"/>
</dbReference>
<dbReference type="OrthoDB" id="10020333at2759"/>
<dbReference type="AlphaFoldDB" id="A0A0B1SFF0"/>
<keyword evidence="3" id="KW-0808">Transferase</keyword>
<dbReference type="GO" id="GO:0005634">
    <property type="term" value="C:nucleus"/>
    <property type="evidence" value="ECO:0007669"/>
    <property type="project" value="TreeGrafter"/>
</dbReference>
<dbReference type="SUPFAM" id="SSF56112">
    <property type="entry name" value="Protein kinase-like (PK-like)"/>
    <property type="match status" value="1"/>
</dbReference>
<feature type="domain" description="Protein kinase" evidence="7">
    <location>
        <begin position="1"/>
        <end position="131"/>
    </location>
</feature>
<keyword evidence="5" id="KW-0418">Kinase</keyword>
<keyword evidence="4" id="KW-0547">Nucleotide-binding</keyword>
<dbReference type="GO" id="GO:0044773">
    <property type="term" value="P:mitotic DNA damage checkpoint signaling"/>
    <property type="evidence" value="ECO:0007669"/>
    <property type="project" value="TreeGrafter"/>
</dbReference>
<dbReference type="Gene3D" id="1.10.510.10">
    <property type="entry name" value="Transferase(Phosphotransferase) domain 1"/>
    <property type="match status" value="1"/>
</dbReference>
<dbReference type="InterPro" id="IPR011009">
    <property type="entry name" value="Kinase-like_dom_sf"/>
</dbReference>
<evidence type="ECO:0000256" key="1">
    <source>
        <dbReference type="ARBA" id="ARBA00012513"/>
    </source>
</evidence>
<dbReference type="PROSITE" id="PS00108">
    <property type="entry name" value="PROTEIN_KINASE_ST"/>
    <property type="match status" value="1"/>
</dbReference>
<sequence>MRAISGGPNVVEFIAAYRELDRVFVVMNLFPHDDIFSLIHKMPLDETLQYMRNLFIALHHIHRYRVIHRDVKPANFLYNRAQRRYLLVDFGLSHFTSSTQKRKSSVEKSPSAKENVVYSSPIGLPPTVSFV</sequence>
<dbReference type="GO" id="GO:0004674">
    <property type="term" value="F:protein serine/threonine kinase activity"/>
    <property type="evidence" value="ECO:0007669"/>
    <property type="project" value="UniProtKB-KW"/>
</dbReference>
<keyword evidence="2" id="KW-0723">Serine/threonine-protein kinase</keyword>
<gene>
    <name evidence="8" type="ORF">OESDEN_18360</name>
</gene>
<evidence type="ECO:0000313" key="8">
    <source>
        <dbReference type="EMBL" id="KHJ81950.1"/>
    </source>
</evidence>
<dbReference type="InterPro" id="IPR000719">
    <property type="entry name" value="Prot_kinase_dom"/>
</dbReference>
<dbReference type="Proteomes" id="UP000053660">
    <property type="component" value="Unassembled WGS sequence"/>
</dbReference>
<evidence type="ECO:0000256" key="4">
    <source>
        <dbReference type="ARBA" id="ARBA00022741"/>
    </source>
</evidence>
<keyword evidence="6" id="KW-0067">ATP-binding</keyword>
<evidence type="ECO:0000313" key="9">
    <source>
        <dbReference type="Proteomes" id="UP000053660"/>
    </source>
</evidence>
<name>A0A0B1SFF0_OESDE</name>
<dbReference type="PANTHER" id="PTHR44167">
    <property type="entry name" value="OVARIAN-SPECIFIC SERINE/THREONINE-PROTEIN KINASE LOK-RELATED"/>
    <property type="match status" value="1"/>
</dbReference>
<organism evidence="8 9">
    <name type="scientific">Oesophagostomum dentatum</name>
    <name type="common">Nodular worm</name>
    <dbReference type="NCBI Taxonomy" id="61180"/>
    <lineage>
        <taxon>Eukaryota</taxon>
        <taxon>Metazoa</taxon>
        <taxon>Ecdysozoa</taxon>
        <taxon>Nematoda</taxon>
        <taxon>Chromadorea</taxon>
        <taxon>Rhabditida</taxon>
        <taxon>Rhabditina</taxon>
        <taxon>Rhabditomorpha</taxon>
        <taxon>Strongyloidea</taxon>
        <taxon>Strongylidae</taxon>
        <taxon>Oesophagostomum</taxon>
    </lineage>
</organism>
<dbReference type="PANTHER" id="PTHR44167:SF23">
    <property type="entry name" value="CDC7 KINASE, ISOFORM A-RELATED"/>
    <property type="match status" value="1"/>
</dbReference>
<dbReference type="Pfam" id="PF00069">
    <property type="entry name" value="Pkinase"/>
    <property type="match status" value="1"/>
</dbReference>
<dbReference type="InterPro" id="IPR008271">
    <property type="entry name" value="Ser/Thr_kinase_AS"/>
</dbReference>
<evidence type="ECO:0000256" key="3">
    <source>
        <dbReference type="ARBA" id="ARBA00022679"/>
    </source>
</evidence>
<proteinExistence type="predicted"/>